<evidence type="ECO:0000313" key="8">
    <source>
        <dbReference type="Proteomes" id="UP000193986"/>
    </source>
</evidence>
<keyword evidence="2 4" id="KW-0863">Zinc-finger</keyword>
<evidence type="ECO:0000256" key="4">
    <source>
        <dbReference type="PROSITE-ProRule" id="PRU00134"/>
    </source>
</evidence>
<organism evidence="7 8">
    <name type="scientific">Naematelia encephala</name>
    <dbReference type="NCBI Taxonomy" id="71784"/>
    <lineage>
        <taxon>Eukaryota</taxon>
        <taxon>Fungi</taxon>
        <taxon>Dikarya</taxon>
        <taxon>Basidiomycota</taxon>
        <taxon>Agaricomycotina</taxon>
        <taxon>Tremellomycetes</taxon>
        <taxon>Tremellales</taxon>
        <taxon>Naemateliaceae</taxon>
        <taxon>Naematelia</taxon>
    </lineage>
</organism>
<dbReference type="PANTHER" id="PTHR43792:SF15">
    <property type="entry name" value="MYND-TYPE DOMAIN-CONTAINING PROTEIN"/>
    <property type="match status" value="1"/>
</dbReference>
<dbReference type="InterPro" id="IPR051531">
    <property type="entry name" value="N-acetyltransferase"/>
</dbReference>
<feature type="domain" description="MYND-type" evidence="6">
    <location>
        <begin position="374"/>
        <end position="417"/>
    </location>
</feature>
<feature type="region of interest" description="Disordered" evidence="5">
    <location>
        <begin position="1"/>
        <end position="88"/>
    </location>
</feature>
<dbReference type="Gene3D" id="6.10.140.2220">
    <property type="match status" value="1"/>
</dbReference>
<dbReference type="Pfam" id="PF01753">
    <property type="entry name" value="zf-MYND"/>
    <property type="match status" value="1"/>
</dbReference>
<evidence type="ECO:0000256" key="3">
    <source>
        <dbReference type="ARBA" id="ARBA00022833"/>
    </source>
</evidence>
<evidence type="ECO:0000256" key="2">
    <source>
        <dbReference type="ARBA" id="ARBA00022771"/>
    </source>
</evidence>
<protein>
    <recommendedName>
        <fullName evidence="6">MYND-type domain-containing protein</fullName>
    </recommendedName>
</protein>
<comment type="caution">
    <text evidence="7">The sequence shown here is derived from an EMBL/GenBank/DDBJ whole genome shotgun (WGS) entry which is preliminary data.</text>
</comment>
<dbReference type="EMBL" id="MCFC01000002">
    <property type="protein sequence ID" value="ORY34669.1"/>
    <property type="molecule type" value="Genomic_DNA"/>
</dbReference>
<dbReference type="GO" id="GO:0016747">
    <property type="term" value="F:acyltransferase activity, transferring groups other than amino-acyl groups"/>
    <property type="evidence" value="ECO:0007669"/>
    <property type="project" value="InterPro"/>
</dbReference>
<gene>
    <name evidence="7" type="ORF">BCR39DRAFT_513933</name>
</gene>
<dbReference type="PROSITE" id="PS50865">
    <property type="entry name" value="ZF_MYND_2"/>
    <property type="match status" value="1"/>
</dbReference>
<sequence length="427" mass="47782">MTLNVNGNAKLDEVIEKDDGEAGSSSSENDDIGVDMSSLELKKKKKKKKKRKPTKKKQQPVFIPSSSLGSIPPEEPLESSESEVETSKWEERLRKGTRTYSIPRFGSLLDLNYRSTLDIFWTSSCRSFQLYTKRLVLRQVEIGDTSAIRRIKMEPIVQKTQLYGSPSPGEIKDQFQNRYLRSSIPRANSGDIGTSSRQEYVFGVTALDPQSITIQPGGSVRIAHRITSAEGWLGNIGLSLTTTSPNSSSSSLSPKRGEIYLHPTFEQCAACGLEGSMFYEIHPQLWGQGLMSEAFEEVLRFAMEEIGCISVEADPTTSNTASIRLCTKYGLRHTHTATENPYGKPQMFHRISKDEWFARNGREIKDVWGGKQVCRWCLNFRKAPPIVACSGCNWAKYCSRQCQLADWSLQGGHQSECDHNQSSSLSP</sequence>
<feature type="compositionally biased region" description="Basic residues" evidence="5">
    <location>
        <begin position="42"/>
        <end position="58"/>
    </location>
</feature>
<name>A0A1Y2BIR3_9TREE</name>
<dbReference type="InterPro" id="IPR002893">
    <property type="entry name" value="Znf_MYND"/>
</dbReference>
<evidence type="ECO:0000256" key="5">
    <source>
        <dbReference type="SAM" id="MobiDB-lite"/>
    </source>
</evidence>
<dbReference type="GO" id="GO:0008270">
    <property type="term" value="F:zinc ion binding"/>
    <property type="evidence" value="ECO:0007669"/>
    <property type="project" value="UniProtKB-KW"/>
</dbReference>
<feature type="compositionally biased region" description="Acidic residues" evidence="5">
    <location>
        <begin position="75"/>
        <end position="84"/>
    </location>
</feature>
<evidence type="ECO:0000313" key="7">
    <source>
        <dbReference type="EMBL" id="ORY34669.1"/>
    </source>
</evidence>
<dbReference type="Pfam" id="PF13302">
    <property type="entry name" value="Acetyltransf_3"/>
    <property type="match status" value="1"/>
</dbReference>
<dbReference type="OrthoDB" id="630895at2759"/>
<dbReference type="SUPFAM" id="SSF144232">
    <property type="entry name" value="HIT/MYND zinc finger-like"/>
    <property type="match status" value="1"/>
</dbReference>
<dbReference type="Proteomes" id="UP000193986">
    <property type="component" value="Unassembled WGS sequence"/>
</dbReference>
<keyword evidence="1" id="KW-0479">Metal-binding</keyword>
<reference evidence="7 8" key="1">
    <citation type="submission" date="2016-07" db="EMBL/GenBank/DDBJ databases">
        <title>Pervasive Adenine N6-methylation of Active Genes in Fungi.</title>
        <authorList>
            <consortium name="DOE Joint Genome Institute"/>
            <person name="Mondo S.J."/>
            <person name="Dannebaum R.O."/>
            <person name="Kuo R.C."/>
            <person name="Labutti K."/>
            <person name="Haridas S."/>
            <person name="Kuo A."/>
            <person name="Salamov A."/>
            <person name="Ahrendt S.R."/>
            <person name="Lipzen A."/>
            <person name="Sullivan W."/>
            <person name="Andreopoulos W.B."/>
            <person name="Clum A."/>
            <person name="Lindquist E."/>
            <person name="Daum C."/>
            <person name="Ramamoorthy G.K."/>
            <person name="Gryganskyi A."/>
            <person name="Culley D."/>
            <person name="Magnuson J.K."/>
            <person name="James T.Y."/>
            <person name="O'Malley M.A."/>
            <person name="Stajich J.E."/>
            <person name="Spatafora J.W."/>
            <person name="Visel A."/>
            <person name="Grigoriev I.V."/>
        </authorList>
    </citation>
    <scope>NUCLEOTIDE SEQUENCE [LARGE SCALE GENOMIC DNA]</scope>
    <source>
        <strain evidence="7 8">68-887.2</strain>
    </source>
</reference>
<keyword evidence="3" id="KW-0862">Zinc</keyword>
<dbReference type="AlphaFoldDB" id="A0A1Y2BIR3"/>
<dbReference type="Gene3D" id="3.40.630.30">
    <property type="match status" value="1"/>
</dbReference>
<keyword evidence="8" id="KW-1185">Reference proteome</keyword>
<proteinExistence type="predicted"/>
<dbReference type="SUPFAM" id="SSF55729">
    <property type="entry name" value="Acyl-CoA N-acyltransferases (Nat)"/>
    <property type="match status" value="1"/>
</dbReference>
<accession>A0A1Y2BIR3</accession>
<dbReference type="InParanoid" id="A0A1Y2BIR3"/>
<evidence type="ECO:0000259" key="6">
    <source>
        <dbReference type="PROSITE" id="PS50865"/>
    </source>
</evidence>
<dbReference type="PANTHER" id="PTHR43792">
    <property type="entry name" value="GNAT FAMILY, PUTATIVE (AFU_ORTHOLOGUE AFUA_3G00765)-RELATED-RELATED"/>
    <property type="match status" value="1"/>
</dbReference>
<dbReference type="STRING" id="71784.A0A1Y2BIR3"/>
<evidence type="ECO:0000256" key="1">
    <source>
        <dbReference type="ARBA" id="ARBA00022723"/>
    </source>
</evidence>
<dbReference type="InterPro" id="IPR016181">
    <property type="entry name" value="Acyl_CoA_acyltransferase"/>
</dbReference>
<dbReference type="InterPro" id="IPR000182">
    <property type="entry name" value="GNAT_dom"/>
</dbReference>